<dbReference type="Proteomes" id="UP000238362">
    <property type="component" value="Unassembled WGS sequence"/>
</dbReference>
<name>A0A2T0LKX3_9PSEU</name>
<organism evidence="1 2">
    <name type="scientific">Prauserella shujinwangii</name>
    <dbReference type="NCBI Taxonomy" id="1453103"/>
    <lineage>
        <taxon>Bacteria</taxon>
        <taxon>Bacillati</taxon>
        <taxon>Actinomycetota</taxon>
        <taxon>Actinomycetes</taxon>
        <taxon>Pseudonocardiales</taxon>
        <taxon>Pseudonocardiaceae</taxon>
        <taxon>Prauserella</taxon>
    </lineage>
</organism>
<proteinExistence type="predicted"/>
<comment type="caution">
    <text evidence="1">The sequence shown here is derived from an EMBL/GenBank/DDBJ whole genome shotgun (WGS) entry which is preliminary data.</text>
</comment>
<accession>A0A2T0LKX3</accession>
<dbReference type="RefSeq" id="WP_106182175.1">
    <property type="nucleotide sequence ID" value="NZ_PVNH01000014.1"/>
</dbReference>
<dbReference type="AlphaFoldDB" id="A0A2T0LKX3"/>
<dbReference type="EMBL" id="PVNH01000014">
    <property type="protein sequence ID" value="PRX43610.1"/>
    <property type="molecule type" value="Genomic_DNA"/>
</dbReference>
<sequence length="113" mass="11911">MDGTPHRGFWVDEGAYDSYARAIDPVGDDLGAAGAAHVAPHAELAGDGFSAMGTESGFAGAYATRMRALSERLGRLGGDWRQMADAARRTSANYAAVEADQQTTVHRLGEGLR</sequence>
<gene>
    <name evidence="1" type="ORF">B0I33_11470</name>
</gene>
<keyword evidence="2" id="KW-1185">Reference proteome</keyword>
<reference evidence="1 2" key="1">
    <citation type="submission" date="2018-03" db="EMBL/GenBank/DDBJ databases">
        <title>Genomic Encyclopedia of Type Strains, Phase III (KMG-III): the genomes of soil and plant-associated and newly described type strains.</title>
        <authorList>
            <person name="Whitman W."/>
        </authorList>
    </citation>
    <scope>NUCLEOTIDE SEQUENCE [LARGE SCALE GENOMIC DNA]</scope>
    <source>
        <strain evidence="1 2">CGMCC 4.7125</strain>
    </source>
</reference>
<evidence type="ECO:0008006" key="3">
    <source>
        <dbReference type="Google" id="ProtNLM"/>
    </source>
</evidence>
<protein>
    <recommendedName>
        <fullName evidence="3">Excreted virulence factor EspC (Type VII ESX diderm)</fullName>
    </recommendedName>
</protein>
<evidence type="ECO:0000313" key="2">
    <source>
        <dbReference type="Proteomes" id="UP000238362"/>
    </source>
</evidence>
<dbReference type="OrthoDB" id="3625451at2"/>
<evidence type="ECO:0000313" key="1">
    <source>
        <dbReference type="EMBL" id="PRX43610.1"/>
    </source>
</evidence>